<reference evidence="2 3" key="1">
    <citation type="journal article" date="2006" name="Proc. Natl. Acad. Sci. U.S.A.">
        <title>Comparative genomics of the lactic acid bacteria.</title>
        <authorList>
            <person name="Makarova K."/>
            <person name="Slesarev A."/>
            <person name="Wolf Y."/>
            <person name="Sorokin A."/>
            <person name="Mirkin B."/>
            <person name="Koonin E."/>
            <person name="Pavlov A."/>
            <person name="Pavlova N."/>
            <person name="Karamychev V."/>
            <person name="Polouchine N."/>
            <person name="Shakhova V."/>
            <person name="Grigoriev I."/>
            <person name="Lou Y."/>
            <person name="Rohksar D."/>
            <person name="Lucas S."/>
            <person name="Huang K."/>
            <person name="Goodstein D.M."/>
            <person name="Hawkins T."/>
            <person name="Plengvidhya V."/>
            <person name="Welker D."/>
            <person name="Hughes J."/>
            <person name="Goh Y."/>
            <person name="Benson A."/>
            <person name="Baldwin K."/>
            <person name="Lee J.H."/>
            <person name="Diaz-Muniz I."/>
            <person name="Dosti B."/>
            <person name="Smeianov V."/>
            <person name="Wechter W."/>
            <person name="Barabote R."/>
            <person name="Lorca G."/>
            <person name="Altermann E."/>
            <person name="Barrangou R."/>
            <person name="Ganesan B."/>
            <person name="Xie Y."/>
            <person name="Rawsthorne H."/>
            <person name="Tamir D."/>
            <person name="Parker C."/>
            <person name="Breidt F."/>
            <person name="Broadbent J."/>
            <person name="Hutkins R."/>
            <person name="O'Sullivan D."/>
            <person name="Steele J."/>
            <person name="Unlu G."/>
            <person name="Saier M."/>
            <person name="Klaenhammer T."/>
            <person name="Richardson P."/>
            <person name="Kozyavkin S."/>
            <person name="Weimer B."/>
            <person name="Mills D."/>
        </authorList>
    </citation>
    <scope>NUCLEOTIDE SEQUENCE [LARGE SCALE GENOMIC DNA]</scope>
    <source>
        <strain evidence="3">ATCC 33323 / DSM 20243 / BCRC 14619 / CIP 102991 / JCM 1131 / KCTC 3163 / NCIMB 11718 / NCTC 13722 / AM63</strain>
    </source>
</reference>
<dbReference type="EMBL" id="CP000413">
    <property type="protein sequence ID" value="ABJ59882.1"/>
    <property type="molecule type" value="Genomic_DNA"/>
</dbReference>
<dbReference type="GO" id="GO:0050151">
    <property type="term" value="F:oleate hydratase activity"/>
    <property type="evidence" value="ECO:0007669"/>
    <property type="project" value="InterPro"/>
</dbReference>
<feature type="transmembrane region" description="Helical" evidence="1">
    <location>
        <begin position="30"/>
        <end position="48"/>
    </location>
</feature>
<dbReference type="NCBIfam" id="NF010584">
    <property type="entry name" value="PRK13977.1"/>
    <property type="match status" value="1"/>
</dbReference>
<dbReference type="PANTHER" id="PTHR37417:SF3">
    <property type="entry name" value="MYOSIN-CROSSREACTIVE PROTEIN"/>
    <property type="match status" value="1"/>
</dbReference>
<evidence type="ECO:0000313" key="3">
    <source>
        <dbReference type="Proteomes" id="UP000000664"/>
    </source>
</evidence>
<accession>A0A805YT31</accession>
<protein>
    <submittedName>
        <fullName evidence="2">Predicted oxidoreductase Myosin-crossreactive antigen ortholog</fullName>
    </submittedName>
</protein>
<dbReference type="InterPro" id="IPR010354">
    <property type="entry name" value="Oleate_hydratase"/>
</dbReference>
<evidence type="ECO:0000256" key="1">
    <source>
        <dbReference type="SAM" id="Phobius"/>
    </source>
</evidence>
<proteinExistence type="predicted"/>
<keyword evidence="1" id="KW-0472">Membrane</keyword>
<dbReference type="SUPFAM" id="SSF51905">
    <property type="entry name" value="FAD/NAD(P)-binding domain"/>
    <property type="match status" value="1"/>
</dbReference>
<evidence type="ECO:0000313" key="2">
    <source>
        <dbReference type="EMBL" id="ABJ59882.1"/>
    </source>
</evidence>
<dbReference type="Gene3D" id="3.50.50.60">
    <property type="entry name" value="FAD/NAD(P)-binding domain"/>
    <property type="match status" value="3"/>
</dbReference>
<dbReference type="InterPro" id="IPR036188">
    <property type="entry name" value="FAD/NAD-bd_sf"/>
</dbReference>
<dbReference type="Proteomes" id="UP000000664">
    <property type="component" value="Chromosome"/>
</dbReference>
<name>A0A805YT31_LACGA</name>
<organism evidence="2 3">
    <name type="scientific">Lactobacillus gasseri (strain ATCC 33323 / DSM 20243 / BCRC 14619 / CIP 102991 / JCM 1131 / KCTC 3163 / NCIMB 11718 / NCTC 13722 / AM63)</name>
    <dbReference type="NCBI Taxonomy" id="324831"/>
    <lineage>
        <taxon>Bacteria</taxon>
        <taxon>Bacillati</taxon>
        <taxon>Bacillota</taxon>
        <taxon>Bacilli</taxon>
        <taxon>Lactobacillales</taxon>
        <taxon>Lactobacillaceae</taxon>
        <taxon>Lactobacillus</taxon>
    </lineage>
</organism>
<keyword evidence="1" id="KW-0812">Transmembrane</keyword>
<dbReference type="AlphaFoldDB" id="A0A805YT31"/>
<dbReference type="PANTHER" id="PTHR37417">
    <property type="entry name" value="67 KDA MYOSIN-CROSS-REACTIVE ANTIGEN FAMILY PROTEIN (AFU_ORTHOLOGUE AFUA_5G09970)"/>
    <property type="match status" value="1"/>
</dbReference>
<dbReference type="KEGG" id="lga:LGAS_0484"/>
<sequence>MKEVCLMHYSNGNYEAFINAEKPKDVDNKSAYIVGSGLAALAAAVFLIRDGHMKGDRIHVLEELALPGGSMDAIYNVADQAYVMRGGREMEPHFETLWDLFRSIPSLDYPDQSVLDEFYRENRKDPCYSKTRVIENRGQELPTDGDLLLSPKAVKEILNLVMTPEKDLQDKKINEVFDDEFFKSNFWLYWQTMFAFMPWASAMEMRRYLMRFVQHVATLKNLSSLRFTKYNQYEDLIMPLISYLKKHGVKFHYDTIVDNIIVNRTEDEKVATEIKMTEKGEPKVIKLTPNDLVFVTNGSITESTTYGDNTHPAEQKHELGPSWQLWKNLAAQDEDFGHPEKFCENIPAANWVISATVTFTNDDIVPYIEKVNKKDPHSGSIVTSGPTTIKDSNWLLGYSISRQPQFHKQKPNELIVWLYGLYSNTKGNYVKKTMPECDGIELCEEWLYHMGVPESEIKKMAIDATTIPNHMPYITSYFMPRALGDRPKVVPKNSKNLAFIGNFAETERDTVFTTEYSVRTAMEAVYTLLNVDRGVPEVFASAFDVRMLMNAMYYLNDRKKLTELNLPLPEKLMVKEGLKKVKGTYVEELLKKYKLI</sequence>
<dbReference type="GO" id="GO:0006631">
    <property type="term" value="P:fatty acid metabolic process"/>
    <property type="evidence" value="ECO:0007669"/>
    <property type="project" value="InterPro"/>
</dbReference>
<dbReference type="Pfam" id="PF06100">
    <property type="entry name" value="MCRA"/>
    <property type="match status" value="1"/>
</dbReference>
<gene>
    <name evidence="2" type="ordered locus">LGAS_0484</name>
</gene>
<dbReference type="GO" id="GO:0071949">
    <property type="term" value="F:FAD binding"/>
    <property type="evidence" value="ECO:0007669"/>
    <property type="project" value="InterPro"/>
</dbReference>
<keyword evidence="1" id="KW-1133">Transmembrane helix</keyword>